<protein>
    <submittedName>
        <fullName evidence="3">Os02g0105300 protein</fullName>
    </submittedName>
</protein>
<feature type="region of interest" description="Disordered" evidence="1">
    <location>
        <begin position="1"/>
        <end position="30"/>
    </location>
</feature>
<dbReference type="AlphaFoldDB" id="Q6YPG1"/>
<evidence type="ECO:0000313" key="3">
    <source>
        <dbReference type="EMBL" id="BAS76558.1"/>
    </source>
</evidence>
<dbReference type="HOGENOM" id="CLU_1091498_0_0_1"/>
<dbReference type="PaxDb" id="39947-Q6YPG1"/>
<keyword evidence="4" id="KW-1185">Reference proteome</keyword>
<evidence type="ECO:0000313" key="4">
    <source>
        <dbReference type="Proteomes" id="UP000059680"/>
    </source>
</evidence>
<dbReference type="Gramene" id="Os02t0105300-01">
    <property type="protein sequence ID" value="Os02t0105300-01"/>
    <property type="gene ID" value="Os02g0105300"/>
</dbReference>
<sequence length="255" mass="27770">MSLCRRERERDSNNGQWTMGNGNGSGGERERGKVLTWTSWALTWRCSARRKRNLEESRLVPEPMTRLAGNPDSFHATYVSTSTGLETISSSASGECSASAGTIFRNSATFRCSRFRRLSPGIWRAPAVTMARSEPRVTARSVSETRRTRGRNAAACCRSSISPRSLSGTASTSAISSAMSRVRMVCAIAIPTLPAPITDIFVSRRRCDVGVDPPSATGRKNPDDAPSASNPSSDRDEAFFMSRDRDRDLPPSLTG</sequence>
<reference evidence="3" key="3">
    <citation type="journal article" date="2013" name="Plant Cell Physiol.">
        <title>Rice Annotation Project Database (RAP-DB): an integrative and interactive database for rice genomics.</title>
        <authorList>
            <person name="Sakai H."/>
            <person name="Lee S.S."/>
            <person name="Tanaka T."/>
            <person name="Numa H."/>
            <person name="Kim J."/>
            <person name="Kawahara Y."/>
            <person name="Wakimoto H."/>
            <person name="Yang C.C."/>
            <person name="Iwamoto M."/>
            <person name="Abe T."/>
            <person name="Yamada Y."/>
            <person name="Muto A."/>
            <person name="Inokuchi H."/>
            <person name="Ikemura T."/>
            <person name="Matsumoto T."/>
            <person name="Sasaki T."/>
            <person name="Itoh T."/>
        </authorList>
    </citation>
    <scope>NUCLEOTIDE SEQUENCE</scope>
</reference>
<name>Q6YPG1_ORYSJ</name>
<evidence type="ECO:0000313" key="2">
    <source>
        <dbReference type="EMBL" id="BAD06282.1"/>
    </source>
</evidence>
<reference evidence="3" key="5">
    <citation type="submission" date="2015-10" db="EMBL/GenBank/DDBJ databases">
        <authorList>
            <person name="Sakai H."/>
            <person name="Kawahara Y."/>
            <person name="Matsumoto T."/>
            <person name="Buell C.R."/>
            <person name="Itoh T."/>
        </authorList>
    </citation>
    <scope>NUCLEOTIDE SEQUENCE</scope>
</reference>
<feature type="region of interest" description="Disordered" evidence="1">
    <location>
        <begin position="211"/>
        <end position="255"/>
    </location>
</feature>
<feature type="compositionally biased region" description="Basic and acidic residues" evidence="1">
    <location>
        <begin position="233"/>
        <end position="249"/>
    </location>
</feature>
<dbReference type="EMBL" id="AP006720">
    <property type="protein sequence ID" value="BAD06282.1"/>
    <property type="molecule type" value="Genomic_DNA"/>
</dbReference>
<evidence type="ECO:0000256" key="1">
    <source>
        <dbReference type="SAM" id="MobiDB-lite"/>
    </source>
</evidence>
<proteinExistence type="predicted"/>
<dbReference type="InParanoid" id="Q6YPG1"/>
<gene>
    <name evidence="2" type="primary">OJA1212_C06.24</name>
    <name evidence="3" type="ordered locus">Os02g0105300</name>
    <name evidence="3" type="ORF">OSNPB_020105300</name>
</gene>
<organism evidence="2">
    <name type="scientific">Oryza sativa subsp. japonica</name>
    <name type="common">Rice</name>
    <dbReference type="NCBI Taxonomy" id="39947"/>
    <lineage>
        <taxon>Eukaryota</taxon>
        <taxon>Viridiplantae</taxon>
        <taxon>Streptophyta</taxon>
        <taxon>Embryophyta</taxon>
        <taxon>Tracheophyta</taxon>
        <taxon>Spermatophyta</taxon>
        <taxon>Magnoliopsida</taxon>
        <taxon>Liliopsida</taxon>
        <taxon>Poales</taxon>
        <taxon>Poaceae</taxon>
        <taxon>BOP clade</taxon>
        <taxon>Oryzoideae</taxon>
        <taxon>Oryzeae</taxon>
        <taxon>Oryzinae</taxon>
        <taxon>Oryza</taxon>
        <taxon>Oryza sativa</taxon>
    </lineage>
</organism>
<reference evidence="4" key="2">
    <citation type="journal article" date="2005" name="Nature">
        <title>The map-based sequence of the rice genome.</title>
        <authorList>
            <consortium name="International rice genome sequencing project (IRGSP)"/>
            <person name="Matsumoto T."/>
            <person name="Wu J."/>
            <person name="Kanamori H."/>
            <person name="Katayose Y."/>
            <person name="Fujisawa M."/>
            <person name="Namiki N."/>
            <person name="Mizuno H."/>
            <person name="Yamamoto K."/>
            <person name="Antonio B.A."/>
            <person name="Baba T."/>
            <person name="Sakata K."/>
            <person name="Nagamura Y."/>
            <person name="Aoki H."/>
            <person name="Arikawa K."/>
            <person name="Arita K."/>
            <person name="Bito T."/>
            <person name="Chiden Y."/>
            <person name="Fujitsuka N."/>
            <person name="Fukunaka R."/>
            <person name="Hamada M."/>
            <person name="Harada C."/>
            <person name="Hayashi A."/>
            <person name="Hijishita S."/>
            <person name="Honda M."/>
            <person name="Hosokawa S."/>
            <person name="Ichikawa Y."/>
            <person name="Idonuma A."/>
            <person name="Iijima M."/>
            <person name="Ikeda M."/>
            <person name="Ikeno M."/>
            <person name="Ito K."/>
            <person name="Ito S."/>
            <person name="Ito T."/>
            <person name="Ito Y."/>
            <person name="Ito Y."/>
            <person name="Iwabuchi A."/>
            <person name="Kamiya K."/>
            <person name="Karasawa W."/>
            <person name="Kurita K."/>
            <person name="Katagiri S."/>
            <person name="Kikuta A."/>
            <person name="Kobayashi H."/>
            <person name="Kobayashi N."/>
            <person name="Machita K."/>
            <person name="Maehara T."/>
            <person name="Masukawa M."/>
            <person name="Mizubayashi T."/>
            <person name="Mukai Y."/>
            <person name="Nagasaki H."/>
            <person name="Nagata Y."/>
            <person name="Naito S."/>
            <person name="Nakashima M."/>
            <person name="Nakama Y."/>
            <person name="Nakamichi Y."/>
            <person name="Nakamura M."/>
            <person name="Meguro A."/>
            <person name="Negishi M."/>
            <person name="Ohta I."/>
            <person name="Ohta T."/>
            <person name="Okamoto M."/>
            <person name="Ono N."/>
            <person name="Saji S."/>
            <person name="Sakaguchi M."/>
            <person name="Sakai K."/>
            <person name="Shibata M."/>
            <person name="Shimokawa T."/>
            <person name="Song J."/>
            <person name="Takazaki Y."/>
            <person name="Terasawa K."/>
            <person name="Tsugane M."/>
            <person name="Tsuji K."/>
            <person name="Ueda S."/>
            <person name="Waki K."/>
            <person name="Yamagata H."/>
            <person name="Yamamoto M."/>
            <person name="Yamamoto S."/>
            <person name="Yamane H."/>
            <person name="Yoshiki S."/>
            <person name="Yoshihara R."/>
            <person name="Yukawa K."/>
            <person name="Zhong H."/>
            <person name="Yano M."/>
            <person name="Yuan Q."/>
            <person name="Ouyang S."/>
            <person name="Liu J."/>
            <person name="Jones K.M."/>
            <person name="Gansberger K."/>
            <person name="Moffat K."/>
            <person name="Hill J."/>
            <person name="Bera J."/>
            <person name="Fadrosh D."/>
            <person name="Jin S."/>
            <person name="Johri S."/>
            <person name="Kim M."/>
            <person name="Overton L."/>
            <person name="Reardon M."/>
            <person name="Tsitrin T."/>
            <person name="Vuong H."/>
            <person name="Weaver B."/>
            <person name="Ciecko A."/>
            <person name="Tallon L."/>
            <person name="Jackson J."/>
            <person name="Pai G."/>
            <person name="Aken S.V."/>
            <person name="Utterback T."/>
            <person name="Reidmuller S."/>
            <person name="Feldblyum T."/>
            <person name="Hsiao J."/>
            <person name="Zismann V."/>
            <person name="Iobst S."/>
            <person name="de Vazeille A.R."/>
            <person name="Buell C.R."/>
            <person name="Ying K."/>
            <person name="Li Y."/>
            <person name="Lu T."/>
            <person name="Huang Y."/>
            <person name="Zhao Q."/>
            <person name="Feng Q."/>
            <person name="Zhang L."/>
            <person name="Zhu J."/>
            <person name="Weng Q."/>
            <person name="Mu J."/>
            <person name="Lu Y."/>
            <person name="Fan D."/>
            <person name="Liu Y."/>
            <person name="Guan J."/>
            <person name="Zhang Y."/>
            <person name="Yu S."/>
            <person name="Liu X."/>
            <person name="Zhang Y."/>
            <person name="Hong G."/>
            <person name="Han B."/>
            <person name="Choisne N."/>
            <person name="Demange N."/>
            <person name="Orjeda G."/>
            <person name="Samain S."/>
            <person name="Cattolico L."/>
            <person name="Pelletier E."/>
            <person name="Couloux A."/>
            <person name="Segurens B."/>
            <person name="Wincker P."/>
            <person name="D'Hont A."/>
            <person name="Scarpelli C."/>
            <person name="Weissenbach J."/>
            <person name="Salanoubat M."/>
            <person name="Quetier F."/>
            <person name="Yu Y."/>
            <person name="Kim H.R."/>
            <person name="Rambo T."/>
            <person name="Currie J."/>
            <person name="Collura K."/>
            <person name="Luo M."/>
            <person name="Yang T."/>
            <person name="Ammiraju J.S.S."/>
            <person name="Engler F."/>
            <person name="Soderlund C."/>
            <person name="Wing R.A."/>
            <person name="Palmer L.E."/>
            <person name="de la Bastide M."/>
            <person name="Spiegel L."/>
            <person name="Nascimento L."/>
            <person name="Zutavern T."/>
            <person name="O'Shaughnessy A."/>
            <person name="Dike S."/>
            <person name="Dedhia N."/>
            <person name="Preston R."/>
            <person name="Balija V."/>
            <person name="McCombie W.R."/>
            <person name="Chow T."/>
            <person name="Chen H."/>
            <person name="Chung M."/>
            <person name="Chen C."/>
            <person name="Shaw J."/>
            <person name="Wu H."/>
            <person name="Hsiao K."/>
            <person name="Chao Y."/>
            <person name="Chu M."/>
            <person name="Cheng C."/>
            <person name="Hour A."/>
            <person name="Lee P."/>
            <person name="Lin S."/>
            <person name="Lin Y."/>
            <person name="Liou J."/>
            <person name="Liu S."/>
            <person name="Hsing Y."/>
            <person name="Raghuvanshi S."/>
            <person name="Mohanty A."/>
            <person name="Bharti A.K."/>
            <person name="Gaur A."/>
            <person name="Gupta V."/>
            <person name="Kumar D."/>
            <person name="Ravi V."/>
            <person name="Vij S."/>
            <person name="Kapur A."/>
            <person name="Khurana P."/>
            <person name="Khurana P."/>
            <person name="Khurana J.P."/>
            <person name="Tyagi A.K."/>
            <person name="Gaikwad K."/>
            <person name="Singh A."/>
            <person name="Dalal V."/>
            <person name="Srivastava S."/>
            <person name="Dixit A."/>
            <person name="Pal A.K."/>
            <person name="Ghazi I.A."/>
            <person name="Yadav M."/>
            <person name="Pandit A."/>
            <person name="Bhargava A."/>
            <person name="Sureshbabu K."/>
            <person name="Batra K."/>
            <person name="Sharma T.R."/>
            <person name="Mohapatra T."/>
            <person name="Singh N.K."/>
            <person name="Messing J."/>
            <person name="Nelson A.B."/>
            <person name="Fuks G."/>
            <person name="Kavchok S."/>
            <person name="Keizer G."/>
            <person name="Linton E."/>
            <person name="Llaca V."/>
            <person name="Song R."/>
            <person name="Tanyolac B."/>
            <person name="Young S."/>
            <person name="Ho-Il K."/>
            <person name="Hahn J.H."/>
            <person name="Sangsakoo G."/>
            <person name="Vanavichit A."/>
            <person name="de Mattos Luiz.A.T."/>
            <person name="Zimmer P.D."/>
            <person name="Malone G."/>
            <person name="Dellagostin O."/>
            <person name="de Oliveira A.C."/>
            <person name="Bevan M."/>
            <person name="Bancroft I."/>
            <person name="Minx P."/>
            <person name="Cordum H."/>
            <person name="Wilson R."/>
            <person name="Cheng Z."/>
            <person name="Jin W."/>
            <person name="Jiang J."/>
            <person name="Leong S.A."/>
            <person name="Iwama H."/>
            <person name="Gojobori T."/>
            <person name="Itoh T."/>
            <person name="Niimura Y."/>
            <person name="Fujii Y."/>
            <person name="Habara T."/>
            <person name="Sakai H."/>
            <person name="Sato Y."/>
            <person name="Wilson G."/>
            <person name="Kumar K."/>
            <person name="McCouch S."/>
            <person name="Juretic N."/>
            <person name="Hoen D."/>
            <person name="Wright S."/>
            <person name="Bruskiewich R."/>
            <person name="Bureau T."/>
            <person name="Miyao A."/>
            <person name="Hirochika H."/>
            <person name="Nishikawa T."/>
            <person name="Kadowaki K."/>
            <person name="Sugiura M."/>
            <person name="Burr B."/>
            <person name="Sasaki T."/>
        </authorList>
    </citation>
    <scope>NUCLEOTIDE SEQUENCE [LARGE SCALE GENOMIC DNA]</scope>
    <source>
        <strain evidence="4">cv. Nipponbare</strain>
    </source>
</reference>
<accession>Q6YPG1</accession>
<reference evidence="3 4" key="4">
    <citation type="journal article" date="2013" name="Rice">
        <title>Improvement of the Oryza sativa Nipponbare reference genome using next generation sequence and optical map data.</title>
        <authorList>
            <person name="Kawahara Y."/>
            <person name="de la Bastide M."/>
            <person name="Hamilton J.P."/>
            <person name="Kanamori H."/>
            <person name="McCombie W.R."/>
            <person name="Ouyang S."/>
            <person name="Schwartz D.C."/>
            <person name="Tanaka T."/>
            <person name="Wu J."/>
            <person name="Zhou S."/>
            <person name="Childs K.L."/>
            <person name="Davidson R.M."/>
            <person name="Lin H."/>
            <person name="Quesada-Ocampo L."/>
            <person name="Vaillancourt B."/>
            <person name="Sakai H."/>
            <person name="Lee S.S."/>
            <person name="Kim J."/>
            <person name="Numa H."/>
            <person name="Itoh T."/>
            <person name="Buell C.R."/>
            <person name="Matsumoto T."/>
        </authorList>
    </citation>
    <scope>NUCLEOTIDE SEQUENCE [LARGE SCALE GENOMIC DNA]</scope>
    <source>
        <strain evidence="4">cv. Nipponbare</strain>
    </source>
</reference>
<dbReference type="Proteomes" id="UP000059680">
    <property type="component" value="Chromosome 2"/>
</dbReference>
<dbReference type="EMBL" id="AP014958">
    <property type="protein sequence ID" value="BAS76558.1"/>
    <property type="molecule type" value="Genomic_DNA"/>
</dbReference>
<feature type="compositionally biased region" description="Basic and acidic residues" evidence="1">
    <location>
        <begin position="1"/>
        <end position="12"/>
    </location>
</feature>
<reference evidence="2" key="1">
    <citation type="submission" date="2003-12" db="EMBL/GenBank/DDBJ databases">
        <title>Oryza sativa nipponbare(GA3) genomic DNA, chromosome 2, artificial clone:OJA1212_C06.</title>
        <authorList>
            <person name="Sasaki T."/>
            <person name="Matsumoto T."/>
            <person name="Katayose Y."/>
        </authorList>
    </citation>
    <scope>NUCLEOTIDE SEQUENCE</scope>
</reference>